<name>A0A6S6M530_9BACT</name>
<gene>
    <name evidence="1" type="ORF">GEOBRER4_n1560</name>
</gene>
<dbReference type="RefSeq" id="WP_185244888.1">
    <property type="nucleotide sequence ID" value="NZ_AP023213.1"/>
</dbReference>
<evidence type="ECO:0000313" key="2">
    <source>
        <dbReference type="Proteomes" id="UP000515472"/>
    </source>
</evidence>
<accession>A0A6S6M530</accession>
<reference evidence="1 2" key="1">
    <citation type="submission" date="2020-06" db="EMBL/GenBank/DDBJ databases">
        <title>Interaction of electrochemicaly active bacteria, Geobacter bremensis R4 on different carbon anode.</title>
        <authorList>
            <person name="Meng L."/>
            <person name="Yoshida N."/>
        </authorList>
    </citation>
    <scope>NUCLEOTIDE SEQUENCE [LARGE SCALE GENOMIC DNA]</scope>
    <source>
        <strain evidence="1 2">R4</strain>
    </source>
</reference>
<organism evidence="1 2">
    <name type="scientific">Citrifermentans bremense</name>
    <dbReference type="NCBI Taxonomy" id="60035"/>
    <lineage>
        <taxon>Bacteria</taxon>
        <taxon>Pseudomonadati</taxon>
        <taxon>Thermodesulfobacteriota</taxon>
        <taxon>Desulfuromonadia</taxon>
        <taxon>Geobacterales</taxon>
        <taxon>Geobacteraceae</taxon>
        <taxon>Citrifermentans</taxon>
    </lineage>
</organism>
<keyword evidence="2" id="KW-1185">Reference proteome</keyword>
<dbReference type="KEGG" id="gbn:GEOBRER4_15010"/>
<dbReference type="AlphaFoldDB" id="A0A6S6M530"/>
<proteinExistence type="predicted"/>
<sequence length="69" mass="7844">MAEDKGTTAVETDRHDCDVRVWCPSCKRSDYTQSGDKYLCTACGKVMDLQHEMHHEHFPHLSGGEDEMS</sequence>
<dbReference type="Proteomes" id="UP000515472">
    <property type="component" value="Chromosome"/>
</dbReference>
<protein>
    <submittedName>
        <fullName evidence="1">Uncharacterized protein</fullName>
    </submittedName>
</protein>
<dbReference type="EMBL" id="AP023213">
    <property type="protein sequence ID" value="BCG46751.1"/>
    <property type="molecule type" value="Genomic_DNA"/>
</dbReference>
<evidence type="ECO:0000313" key="1">
    <source>
        <dbReference type="EMBL" id="BCG46751.1"/>
    </source>
</evidence>